<keyword evidence="1 6" id="KW-0963">Cytoplasm</keyword>
<keyword evidence="4 6" id="KW-0949">S-adenosyl-L-methionine</keyword>
<comment type="catalytic activity">
    <reaction evidence="6">
        <text>adenosine(37) in tRNA1(Val) + S-adenosyl-L-methionine = N(6)-methyladenosine(37) in tRNA1(Val) + S-adenosyl-L-homocysteine + H(+)</text>
        <dbReference type="Rhea" id="RHEA:43160"/>
        <dbReference type="Rhea" id="RHEA-COMP:10369"/>
        <dbReference type="Rhea" id="RHEA-COMP:10370"/>
        <dbReference type="ChEBI" id="CHEBI:15378"/>
        <dbReference type="ChEBI" id="CHEBI:57856"/>
        <dbReference type="ChEBI" id="CHEBI:59789"/>
        <dbReference type="ChEBI" id="CHEBI:74411"/>
        <dbReference type="ChEBI" id="CHEBI:74449"/>
        <dbReference type="EC" id="2.1.1.223"/>
    </reaction>
</comment>
<accession>A0A327Q084</accession>
<dbReference type="AlphaFoldDB" id="A0A327Q084"/>
<dbReference type="InterPro" id="IPR002052">
    <property type="entry name" value="DNA_methylase_N6_adenine_CS"/>
</dbReference>
<evidence type="ECO:0000256" key="2">
    <source>
        <dbReference type="ARBA" id="ARBA00022603"/>
    </source>
</evidence>
<protein>
    <recommendedName>
        <fullName evidence="6">tRNA1(Val) (adenine(37)-N6)-methyltransferase</fullName>
        <ecNumber evidence="6">2.1.1.223</ecNumber>
    </recommendedName>
    <alternativeName>
        <fullName evidence="6">tRNA m6A37 methyltransferase</fullName>
    </alternativeName>
</protein>
<proteinExistence type="inferred from homology"/>
<evidence type="ECO:0000259" key="7">
    <source>
        <dbReference type="Pfam" id="PF05175"/>
    </source>
</evidence>
<comment type="subcellular location">
    <subcellularLocation>
        <location evidence="6">Cytoplasm</location>
    </subcellularLocation>
</comment>
<dbReference type="InterPro" id="IPR029063">
    <property type="entry name" value="SAM-dependent_MTases_sf"/>
</dbReference>
<dbReference type="SUPFAM" id="SSF53335">
    <property type="entry name" value="S-adenosyl-L-methionine-dependent methyltransferases"/>
    <property type="match status" value="1"/>
</dbReference>
<comment type="function">
    <text evidence="6">Specifically methylates the adenine in position 37 of tRNA(1)(Val) (anticodon cmo5UAC).</text>
</comment>
<dbReference type="InterPro" id="IPR050210">
    <property type="entry name" value="tRNA_Adenine-N(6)_MTase"/>
</dbReference>
<dbReference type="GO" id="GO:0000179">
    <property type="term" value="F:rRNA (adenine-N6,N6-)-dimethyltransferase activity"/>
    <property type="evidence" value="ECO:0007669"/>
    <property type="project" value="InterPro"/>
</dbReference>
<evidence type="ECO:0000313" key="8">
    <source>
        <dbReference type="EMBL" id="RAI97865.1"/>
    </source>
</evidence>
<dbReference type="EC" id="2.1.1.223" evidence="6"/>
<keyword evidence="5 6" id="KW-0819">tRNA processing</keyword>
<dbReference type="RefSeq" id="WP_111600296.1">
    <property type="nucleotide sequence ID" value="NZ_QLLL01000013.1"/>
</dbReference>
<dbReference type="Proteomes" id="UP000249547">
    <property type="component" value="Unassembled WGS sequence"/>
</dbReference>
<name>A0A327Q084_9BACT</name>
<dbReference type="PROSITE" id="PS00092">
    <property type="entry name" value="N6_MTASE"/>
    <property type="match status" value="1"/>
</dbReference>
<evidence type="ECO:0000256" key="1">
    <source>
        <dbReference type="ARBA" id="ARBA00022490"/>
    </source>
</evidence>
<dbReference type="GO" id="GO:0016430">
    <property type="term" value="F:tRNA (adenine-N6)-methyltransferase activity"/>
    <property type="evidence" value="ECO:0007669"/>
    <property type="project" value="UniProtKB-UniRule"/>
</dbReference>
<evidence type="ECO:0000256" key="5">
    <source>
        <dbReference type="ARBA" id="ARBA00022694"/>
    </source>
</evidence>
<dbReference type="Gene3D" id="3.40.50.150">
    <property type="entry name" value="Vaccinia Virus protein VP39"/>
    <property type="match status" value="1"/>
</dbReference>
<dbReference type="GO" id="GO:0005737">
    <property type="term" value="C:cytoplasm"/>
    <property type="evidence" value="ECO:0007669"/>
    <property type="project" value="UniProtKB-SubCell"/>
</dbReference>
<dbReference type="HAMAP" id="MF_01872">
    <property type="entry name" value="tRNA_methyltr_YfiC"/>
    <property type="match status" value="1"/>
</dbReference>
<keyword evidence="9" id="KW-1185">Reference proteome</keyword>
<evidence type="ECO:0000256" key="3">
    <source>
        <dbReference type="ARBA" id="ARBA00022679"/>
    </source>
</evidence>
<keyword evidence="2 6" id="KW-0489">Methyltransferase</keyword>
<reference evidence="8 9" key="1">
    <citation type="submission" date="2018-06" db="EMBL/GenBank/DDBJ databases">
        <title>Genomic Encyclopedia of Archaeal and Bacterial Type Strains, Phase II (KMG-II): from individual species to whole genera.</title>
        <authorList>
            <person name="Goeker M."/>
        </authorList>
    </citation>
    <scope>NUCLEOTIDE SEQUENCE [LARGE SCALE GENOMIC DNA]</scope>
    <source>
        <strain evidence="8 9">DSM 23857</strain>
    </source>
</reference>
<feature type="domain" description="Methyltransferase small" evidence="7">
    <location>
        <begin position="37"/>
        <end position="126"/>
    </location>
</feature>
<dbReference type="Pfam" id="PF05175">
    <property type="entry name" value="MTS"/>
    <property type="match status" value="1"/>
</dbReference>
<comment type="similarity">
    <text evidence="6">Belongs to the methyltransferase superfamily. tRNA (adenine-N(6)-)-methyltransferase family.</text>
</comment>
<dbReference type="PROSITE" id="PS01131">
    <property type="entry name" value="RRNA_A_DIMETH"/>
    <property type="match status" value="1"/>
</dbReference>
<dbReference type="EMBL" id="QLLL01000013">
    <property type="protein sequence ID" value="RAI97865.1"/>
    <property type="molecule type" value="Genomic_DNA"/>
</dbReference>
<organism evidence="8 9">
    <name type="scientific">Chitinophaga skermanii</name>
    <dbReference type="NCBI Taxonomy" id="331697"/>
    <lineage>
        <taxon>Bacteria</taxon>
        <taxon>Pseudomonadati</taxon>
        <taxon>Bacteroidota</taxon>
        <taxon>Chitinophagia</taxon>
        <taxon>Chitinophagales</taxon>
        <taxon>Chitinophagaceae</taxon>
        <taxon>Chitinophaga</taxon>
    </lineage>
</organism>
<evidence type="ECO:0000256" key="4">
    <source>
        <dbReference type="ARBA" id="ARBA00022691"/>
    </source>
</evidence>
<dbReference type="GO" id="GO:0008033">
    <property type="term" value="P:tRNA processing"/>
    <property type="evidence" value="ECO:0007669"/>
    <property type="project" value="UniProtKB-UniRule"/>
</dbReference>
<dbReference type="InterPro" id="IPR020596">
    <property type="entry name" value="rRNA_Ade_Mease_Trfase_CS"/>
</dbReference>
<dbReference type="PANTHER" id="PTHR47739:SF1">
    <property type="entry name" value="TRNA1(VAL) (ADENINE(37)-N6)-METHYLTRANSFERASE"/>
    <property type="match status" value="1"/>
</dbReference>
<dbReference type="OrthoDB" id="5383291at2"/>
<dbReference type="PANTHER" id="PTHR47739">
    <property type="entry name" value="TRNA1(VAL) (ADENINE(37)-N6)-METHYLTRANSFERASE"/>
    <property type="match status" value="1"/>
</dbReference>
<evidence type="ECO:0000256" key="6">
    <source>
        <dbReference type="HAMAP-Rule" id="MF_01872"/>
    </source>
</evidence>
<gene>
    <name evidence="8" type="ORF">LX64_04915</name>
</gene>
<dbReference type="GO" id="GO:0003676">
    <property type="term" value="F:nucleic acid binding"/>
    <property type="evidence" value="ECO:0007669"/>
    <property type="project" value="InterPro"/>
</dbReference>
<dbReference type="InterPro" id="IPR022882">
    <property type="entry name" value="tRNA_adenine-N6_MeTrfase"/>
</dbReference>
<comment type="caution">
    <text evidence="8">The sequence shown here is derived from an EMBL/GenBank/DDBJ whole genome shotgun (WGS) entry which is preliminary data.</text>
</comment>
<dbReference type="CDD" id="cd02440">
    <property type="entry name" value="AdoMet_MTases"/>
    <property type="match status" value="1"/>
</dbReference>
<evidence type="ECO:0000313" key="9">
    <source>
        <dbReference type="Proteomes" id="UP000249547"/>
    </source>
</evidence>
<dbReference type="InterPro" id="IPR007848">
    <property type="entry name" value="Small_mtfrase_dom"/>
</dbReference>
<sequence length="240" mass="27352">MGNQHFSFKQFTVHQDRCAMKVCTDACIQGAYTAQYLQNTPHIHRILDIGTGTGLLSLMLAQKSPAIIDAVELDINAYEQAKGNFAESPWNDRLHIIQSDIQALEAPNKYDFIITNPPFYEQALKSSDHLRNQAMHATTLSYKALLTAIDHNLLPNGEFSVLLPYEPFKDFLALATTMGFTLHNRLDVQQSPKHSYFRTVGIFSRNTHPQPITNTLIIKDEQNQYSPTFINLLKDYYLYL</sequence>
<keyword evidence="3 6" id="KW-0808">Transferase</keyword>